<dbReference type="Pfam" id="PF06415">
    <property type="entry name" value="iPGM_N"/>
    <property type="match status" value="1"/>
</dbReference>
<gene>
    <name evidence="8 12" type="primary">gpmI</name>
    <name evidence="12" type="ORF">GETHOR_22340</name>
</gene>
<feature type="binding site" evidence="8">
    <location>
        <position position="66"/>
    </location>
    <ligand>
        <name>Mn(2+)</name>
        <dbReference type="ChEBI" id="CHEBI:29035"/>
        <label>2</label>
    </ligand>
</feature>
<feature type="binding site" evidence="8">
    <location>
        <begin position="260"/>
        <end position="263"/>
    </location>
    <ligand>
        <name>substrate</name>
    </ligand>
</feature>
<feature type="binding site" evidence="8">
    <location>
        <position position="127"/>
    </location>
    <ligand>
        <name>substrate</name>
    </ligand>
</feature>
<evidence type="ECO:0000259" key="10">
    <source>
        <dbReference type="Pfam" id="PF01676"/>
    </source>
</evidence>
<comment type="function">
    <text evidence="8">Catalyzes the interconversion of 2-phosphoglycerate and 3-phosphoglycerate.</text>
</comment>
<name>A0ABN6V163_9BACT</name>
<comment type="subunit">
    <text evidence="8">Monomer.</text>
</comment>
<dbReference type="EC" id="5.4.2.12" evidence="8 9"/>
<dbReference type="PANTHER" id="PTHR31637">
    <property type="entry name" value="2,3-BISPHOSPHOGLYCERATE-INDEPENDENT PHOSPHOGLYCERATE MUTASE"/>
    <property type="match status" value="1"/>
</dbReference>
<dbReference type="Gene3D" id="3.40.1450.10">
    <property type="entry name" value="BPG-independent phosphoglycerate mutase, domain B"/>
    <property type="match status" value="1"/>
</dbReference>
<dbReference type="InterPro" id="IPR011258">
    <property type="entry name" value="BPG-indep_PGM_N"/>
</dbReference>
<dbReference type="EMBL" id="AP027079">
    <property type="protein sequence ID" value="BDU70133.1"/>
    <property type="molecule type" value="Genomic_DNA"/>
</dbReference>
<dbReference type="SUPFAM" id="SSF64158">
    <property type="entry name" value="2,3-Bisphosphoglycerate-independent phosphoglycerate mutase, substrate-binding domain"/>
    <property type="match status" value="1"/>
</dbReference>
<evidence type="ECO:0000256" key="6">
    <source>
        <dbReference type="ARBA" id="ARBA00023211"/>
    </source>
</evidence>
<dbReference type="RefSeq" id="WP_286353851.1">
    <property type="nucleotide sequence ID" value="NZ_AP027079.1"/>
</dbReference>
<feature type="binding site" evidence="8">
    <location>
        <position position="16"/>
    </location>
    <ligand>
        <name>Mn(2+)</name>
        <dbReference type="ChEBI" id="CHEBI:29035"/>
        <label>2</label>
    </ligand>
</feature>
<dbReference type="InterPro" id="IPR005995">
    <property type="entry name" value="Pgm_bpd_ind"/>
</dbReference>
<dbReference type="InterPro" id="IPR036646">
    <property type="entry name" value="PGAM_B_sf"/>
</dbReference>
<feature type="binding site" evidence="8">
    <location>
        <position position="188"/>
    </location>
    <ligand>
        <name>substrate</name>
    </ligand>
</feature>
<dbReference type="Proteomes" id="UP001242010">
    <property type="component" value="Chromosome"/>
</dbReference>
<evidence type="ECO:0000313" key="12">
    <source>
        <dbReference type="EMBL" id="BDU70133.1"/>
    </source>
</evidence>
<evidence type="ECO:0000256" key="3">
    <source>
        <dbReference type="ARBA" id="ARBA00008819"/>
    </source>
</evidence>
<protein>
    <recommendedName>
        <fullName evidence="8 9">2,3-bisphosphoglycerate-independent phosphoglycerate mutase</fullName>
        <shortName evidence="8">BPG-independent PGAM</shortName>
        <shortName evidence="8">Phosphoglyceromutase</shortName>
        <shortName evidence="8">iPGM</shortName>
        <ecNumber evidence="8 9">5.4.2.12</ecNumber>
    </recommendedName>
</protein>
<dbReference type="PANTHER" id="PTHR31637:SF0">
    <property type="entry name" value="2,3-BISPHOSPHOGLYCERATE-INDEPENDENT PHOSPHOGLYCERATE MUTASE"/>
    <property type="match status" value="1"/>
</dbReference>
<reference evidence="13" key="1">
    <citation type="journal article" date="2023" name="Int. J. Syst. Evol. Microbiol.">
        <title>Mesoterricola silvestris gen. nov., sp. nov., Mesoterricola sediminis sp. nov., Geothrix oryzae sp. nov., Geothrix edaphica sp. nov., Geothrix rubra sp. nov., and Geothrix limicola sp. nov., six novel members of Acidobacteriota isolated from soils.</title>
        <authorList>
            <person name="Itoh H."/>
            <person name="Sugisawa Y."/>
            <person name="Mise K."/>
            <person name="Xu Z."/>
            <person name="Kuniyasu M."/>
            <person name="Ushijima N."/>
            <person name="Kawano K."/>
            <person name="Kobayashi E."/>
            <person name="Shiratori Y."/>
            <person name="Masuda Y."/>
            <person name="Senoo K."/>
        </authorList>
    </citation>
    <scope>NUCLEOTIDE SEQUENCE [LARGE SCALE GENOMIC DNA]</scope>
    <source>
        <strain evidence="13">Red222</strain>
    </source>
</reference>
<feature type="domain" description="Metalloenzyme" evidence="10">
    <location>
        <begin position="9"/>
        <end position="500"/>
    </location>
</feature>
<keyword evidence="6 8" id="KW-0464">Manganese</keyword>
<organism evidence="12 13">
    <name type="scientific">Geothrix oryzae</name>
    <dbReference type="NCBI Taxonomy" id="2927975"/>
    <lineage>
        <taxon>Bacteria</taxon>
        <taxon>Pseudomonadati</taxon>
        <taxon>Acidobacteriota</taxon>
        <taxon>Holophagae</taxon>
        <taxon>Holophagales</taxon>
        <taxon>Holophagaceae</taxon>
        <taxon>Geothrix</taxon>
    </lineage>
</organism>
<dbReference type="SUPFAM" id="SSF53649">
    <property type="entry name" value="Alkaline phosphatase-like"/>
    <property type="match status" value="1"/>
</dbReference>
<feature type="binding site" evidence="8">
    <location>
        <position position="194"/>
    </location>
    <ligand>
        <name>substrate</name>
    </ligand>
</feature>
<feature type="domain" description="BPG-independent PGAM N-terminal" evidence="11">
    <location>
        <begin position="86"/>
        <end position="296"/>
    </location>
</feature>
<dbReference type="Pfam" id="PF01676">
    <property type="entry name" value="Metalloenzyme"/>
    <property type="match status" value="1"/>
</dbReference>
<comment type="similarity">
    <text evidence="3 8">Belongs to the BPG-independent phosphoglycerate mutase family.</text>
</comment>
<keyword evidence="13" id="KW-1185">Reference proteome</keyword>
<evidence type="ECO:0000256" key="4">
    <source>
        <dbReference type="ARBA" id="ARBA00022723"/>
    </source>
</evidence>
<evidence type="ECO:0000313" key="13">
    <source>
        <dbReference type="Proteomes" id="UP001242010"/>
    </source>
</evidence>
<sequence>MTRPMVQGPITLLILDGFGDGPRNGFDATFVAAMPRFNALRKTYATTQLLTSGEAVGLPEGQFGNSEVGHMNLGAGRVVWQELTRIDAAIRRGTFRENAAMGALLAGLKASGRRLHLMGLVSDGGVHSHQTHLVALAQWAQAEGVPTTIHAITDGRDTGQKSADGYLQWLAFQLRTCPLVTIGSVCGRYTAMDRDQRWERTEQAWKLYVDGEAPQQAPDALAALAAAYARGETDEFVAPTRLDAFHPIADDDGVLFFNFRADRARQMCHALVHPAFHGFKPRHRPAVKLVTFTAYDIELEPFVSVAYPPQSLDHILGELVSAQGWKQFRTAETEKYAHVTYFFNGGREAPFAGEERRLVPSPKVATYDLQPEMSLAEVSQGLETAIRSGQYRLLVCNLANPDMIGHTGDLAAAVTACEAVDAAVGRLADATLAMGGALFITADHGNCECMRDEGGNPHTAHTLNPVPAVLVAPGFEARQLRSGGALRDVAPTLLKLFGLEQPSAMDGISLI</sequence>
<feature type="active site" description="Phosphoserine intermediate" evidence="8">
    <location>
        <position position="66"/>
    </location>
</feature>
<evidence type="ECO:0000256" key="8">
    <source>
        <dbReference type="HAMAP-Rule" id="MF_01038"/>
    </source>
</evidence>
<feature type="binding site" evidence="8">
    <location>
        <position position="461"/>
    </location>
    <ligand>
        <name>Mn(2+)</name>
        <dbReference type="ChEBI" id="CHEBI:29035"/>
        <label>1</label>
    </ligand>
</feature>
<evidence type="ECO:0000256" key="1">
    <source>
        <dbReference type="ARBA" id="ARBA00000370"/>
    </source>
</evidence>
<feature type="binding site" evidence="8">
    <location>
        <position position="444"/>
    </location>
    <ligand>
        <name>Mn(2+)</name>
        <dbReference type="ChEBI" id="CHEBI:29035"/>
        <label>2</label>
    </ligand>
</feature>
<dbReference type="CDD" id="cd16010">
    <property type="entry name" value="iPGM"/>
    <property type="match status" value="1"/>
</dbReference>
<keyword evidence="7 8" id="KW-0413">Isomerase</keyword>
<comment type="catalytic activity">
    <reaction evidence="1 8">
        <text>(2R)-2-phosphoglycerate = (2R)-3-phosphoglycerate</text>
        <dbReference type="Rhea" id="RHEA:15901"/>
        <dbReference type="ChEBI" id="CHEBI:58272"/>
        <dbReference type="ChEBI" id="CHEBI:58289"/>
        <dbReference type="EC" id="5.4.2.12"/>
    </reaction>
</comment>
<dbReference type="PIRSF" id="PIRSF001492">
    <property type="entry name" value="IPGAM"/>
    <property type="match status" value="1"/>
</dbReference>
<dbReference type="InterPro" id="IPR006124">
    <property type="entry name" value="Metalloenzyme"/>
</dbReference>
<dbReference type="NCBIfam" id="TIGR01307">
    <property type="entry name" value="pgm_bpd_ind"/>
    <property type="match status" value="1"/>
</dbReference>
<evidence type="ECO:0000259" key="11">
    <source>
        <dbReference type="Pfam" id="PF06415"/>
    </source>
</evidence>
<feature type="binding site" evidence="8">
    <location>
        <position position="402"/>
    </location>
    <ligand>
        <name>Mn(2+)</name>
        <dbReference type="ChEBI" id="CHEBI:29035"/>
        <label>1</label>
    </ligand>
</feature>
<feature type="binding site" evidence="8">
    <location>
        <begin position="156"/>
        <end position="157"/>
    </location>
    <ligand>
        <name>substrate</name>
    </ligand>
</feature>
<evidence type="ECO:0000256" key="5">
    <source>
        <dbReference type="ARBA" id="ARBA00023152"/>
    </source>
</evidence>
<proteinExistence type="inferred from homology"/>
<feature type="binding site" evidence="8">
    <location>
        <position position="335"/>
    </location>
    <ligand>
        <name>substrate</name>
    </ligand>
</feature>
<comment type="pathway">
    <text evidence="2 8">Carbohydrate degradation; glycolysis; pyruvate from D-glyceraldehyde 3-phosphate: step 3/5.</text>
</comment>
<comment type="cofactor">
    <cofactor evidence="8">
        <name>Mn(2+)</name>
        <dbReference type="ChEBI" id="CHEBI:29035"/>
    </cofactor>
    <text evidence="8">Binds 2 manganese ions per subunit.</text>
</comment>
<evidence type="ECO:0000256" key="2">
    <source>
        <dbReference type="ARBA" id="ARBA00004798"/>
    </source>
</evidence>
<dbReference type="InterPro" id="IPR017850">
    <property type="entry name" value="Alkaline_phosphatase_core_sf"/>
</dbReference>
<evidence type="ECO:0000256" key="9">
    <source>
        <dbReference type="NCBIfam" id="TIGR01307"/>
    </source>
</evidence>
<feature type="binding site" evidence="8">
    <location>
        <position position="443"/>
    </location>
    <ligand>
        <name>Mn(2+)</name>
        <dbReference type="ChEBI" id="CHEBI:29035"/>
        <label>2</label>
    </ligand>
</feature>
<evidence type="ECO:0000256" key="7">
    <source>
        <dbReference type="ARBA" id="ARBA00023235"/>
    </source>
</evidence>
<feature type="binding site" evidence="8">
    <location>
        <position position="406"/>
    </location>
    <ligand>
        <name>Mn(2+)</name>
        <dbReference type="ChEBI" id="CHEBI:29035"/>
        <label>1</label>
    </ligand>
</feature>
<dbReference type="Gene3D" id="3.40.720.10">
    <property type="entry name" value="Alkaline Phosphatase, subunit A"/>
    <property type="match status" value="1"/>
</dbReference>
<keyword evidence="4 8" id="KW-0479">Metal-binding</keyword>
<dbReference type="HAMAP" id="MF_01038">
    <property type="entry name" value="GpmI"/>
    <property type="match status" value="1"/>
</dbReference>
<accession>A0ABN6V163</accession>
<keyword evidence="5 8" id="KW-0324">Glycolysis</keyword>